<organism evidence="3 4">
    <name type="scientific">candidate division WOR-1 bacterium RIFCSPLOWO2_02_FULL_46_20</name>
    <dbReference type="NCBI Taxonomy" id="1802567"/>
    <lineage>
        <taxon>Bacteria</taxon>
        <taxon>Bacillati</taxon>
        <taxon>Saganbacteria</taxon>
    </lineage>
</organism>
<dbReference type="EMBL" id="METP01000053">
    <property type="protein sequence ID" value="OGC04373.1"/>
    <property type="molecule type" value="Genomic_DNA"/>
</dbReference>
<dbReference type="InterPro" id="IPR036280">
    <property type="entry name" value="Multihaem_cyt_sf"/>
</dbReference>
<dbReference type="Pfam" id="PF13447">
    <property type="entry name" value="Multi-haem_cyto"/>
    <property type="match status" value="1"/>
</dbReference>
<evidence type="ECO:0000313" key="3">
    <source>
        <dbReference type="EMBL" id="OGC04373.1"/>
    </source>
</evidence>
<dbReference type="PANTHER" id="PTHR35038">
    <property type="entry name" value="DISSIMILATORY SULFITE REDUCTASE SIRA"/>
    <property type="match status" value="1"/>
</dbReference>
<dbReference type="PANTHER" id="PTHR35038:SF8">
    <property type="entry name" value="C-TYPE POLYHEME CYTOCHROME OMCC"/>
    <property type="match status" value="1"/>
</dbReference>
<sequence length="433" mass="48891">MAMINIQAAAKSLLGVLLVIILPAAAAVAQQKSEACVACHREITPFIIDQWQASRHAQAKVGCYDCHRAKQGETDALEHNGYTIATIVSPKDCSRCHAREFKEQQNSRHADAASFIGSLDNMLGEIVEGGPAAVSGCQQCHGSQVKVTKDGKLDAATWPNGGIGRINPDGSKGSCSACHYRHTFSLRVARSPDTCGRCHMGPDHPQREIYQESKHGVNFMANFEKMNIDQKTWVLGKDYKLAPNCVTCHMGATPDLKNTHDVGTRLSWTLRPTISIKQPNADKKREDMQSVCLSCHGPEWVTNFYLQFDNLVNHYNDKFAQPAKEIMDRLLKANKITKTPFDDKIEWTYYELWHHEGRRARMGAAMMGPDYTQWHGMYEVAKHFYTKFVPEAEELLPRVTKDIMDSDFHKWKKGLSKEEIGKQIEFYKGRYKQ</sequence>
<feature type="signal peptide" evidence="2">
    <location>
        <begin position="1"/>
        <end position="26"/>
    </location>
</feature>
<comment type="caution">
    <text evidence="3">The sequence shown here is derived from an EMBL/GenBank/DDBJ whole genome shotgun (WGS) entry which is preliminary data.</text>
</comment>
<evidence type="ECO:0000256" key="1">
    <source>
        <dbReference type="ARBA" id="ARBA00022729"/>
    </source>
</evidence>
<proteinExistence type="predicted"/>
<dbReference type="Proteomes" id="UP000176938">
    <property type="component" value="Unassembled WGS sequence"/>
</dbReference>
<evidence type="ECO:0000313" key="4">
    <source>
        <dbReference type="Proteomes" id="UP000176938"/>
    </source>
</evidence>
<gene>
    <name evidence="3" type="ORF">A3H38_06900</name>
</gene>
<dbReference type="SUPFAM" id="SSF48695">
    <property type="entry name" value="Multiheme cytochromes"/>
    <property type="match status" value="1"/>
</dbReference>
<evidence type="ECO:0000256" key="2">
    <source>
        <dbReference type="SAM" id="SignalP"/>
    </source>
</evidence>
<dbReference type="InterPro" id="IPR051829">
    <property type="entry name" value="Multiheme_Cytochr_ET"/>
</dbReference>
<keyword evidence="1 2" id="KW-0732">Signal</keyword>
<dbReference type="AlphaFoldDB" id="A0A1F4RA16"/>
<dbReference type="Gene3D" id="1.20.850.10">
    <property type="entry name" value="Hydroxylamine Oxidoreductase, Chain A, domain 2"/>
    <property type="match status" value="1"/>
</dbReference>
<dbReference type="Gene3D" id="1.10.780.10">
    <property type="entry name" value="Hydroxylamine Oxidoreductase, Chain A, domain 1"/>
    <property type="match status" value="1"/>
</dbReference>
<name>A0A1F4RA16_UNCSA</name>
<reference evidence="3 4" key="1">
    <citation type="journal article" date="2016" name="Nat. Commun.">
        <title>Thousands of microbial genomes shed light on interconnected biogeochemical processes in an aquifer system.</title>
        <authorList>
            <person name="Anantharaman K."/>
            <person name="Brown C.T."/>
            <person name="Hug L.A."/>
            <person name="Sharon I."/>
            <person name="Castelle C.J."/>
            <person name="Probst A.J."/>
            <person name="Thomas B.C."/>
            <person name="Singh A."/>
            <person name="Wilkins M.J."/>
            <person name="Karaoz U."/>
            <person name="Brodie E.L."/>
            <person name="Williams K.H."/>
            <person name="Hubbard S.S."/>
            <person name="Banfield J.F."/>
        </authorList>
    </citation>
    <scope>NUCLEOTIDE SEQUENCE [LARGE SCALE GENOMIC DNA]</scope>
</reference>
<protein>
    <submittedName>
        <fullName evidence="3">Uncharacterized protein</fullName>
    </submittedName>
</protein>
<feature type="chain" id="PRO_5009514148" evidence="2">
    <location>
        <begin position="27"/>
        <end position="433"/>
    </location>
</feature>
<accession>A0A1F4RA16</accession>